<dbReference type="Proteomes" id="UP000265566">
    <property type="component" value="Chromosome 4"/>
</dbReference>
<evidence type="ECO:0000313" key="1">
    <source>
        <dbReference type="EMBL" id="RHN64634.1"/>
    </source>
</evidence>
<name>A0A396IJY2_MEDTR</name>
<organism evidence="1">
    <name type="scientific">Medicago truncatula</name>
    <name type="common">Barrel medic</name>
    <name type="synonym">Medicago tribuloides</name>
    <dbReference type="NCBI Taxonomy" id="3880"/>
    <lineage>
        <taxon>Eukaryota</taxon>
        <taxon>Viridiplantae</taxon>
        <taxon>Streptophyta</taxon>
        <taxon>Embryophyta</taxon>
        <taxon>Tracheophyta</taxon>
        <taxon>Spermatophyta</taxon>
        <taxon>Magnoliopsida</taxon>
        <taxon>eudicotyledons</taxon>
        <taxon>Gunneridae</taxon>
        <taxon>Pentapetalae</taxon>
        <taxon>rosids</taxon>
        <taxon>fabids</taxon>
        <taxon>Fabales</taxon>
        <taxon>Fabaceae</taxon>
        <taxon>Papilionoideae</taxon>
        <taxon>50 kb inversion clade</taxon>
        <taxon>NPAAA clade</taxon>
        <taxon>Hologalegina</taxon>
        <taxon>IRL clade</taxon>
        <taxon>Trifolieae</taxon>
        <taxon>Medicago</taxon>
    </lineage>
</organism>
<dbReference type="EMBL" id="PSQE01000004">
    <property type="protein sequence ID" value="RHN64634.1"/>
    <property type="molecule type" value="Genomic_DNA"/>
</dbReference>
<gene>
    <name evidence="1" type="ORF">MtrunA17_Chr4g0071181</name>
</gene>
<dbReference type="AlphaFoldDB" id="A0A396IJY2"/>
<proteinExistence type="predicted"/>
<sequence length="40" mass="4511">MNHPFPAINLHNLPFTSLEGSSHNLNFILLTNGKRTHDVL</sequence>
<reference evidence="1" key="1">
    <citation type="journal article" date="2018" name="Nat. Plants">
        <title>Whole-genome landscape of Medicago truncatula symbiotic genes.</title>
        <authorList>
            <person name="Pecrix Y."/>
            <person name="Gamas P."/>
            <person name="Carrere S."/>
        </authorList>
    </citation>
    <scope>NUCLEOTIDE SEQUENCE</scope>
    <source>
        <tissue evidence="1">Leaves</tissue>
    </source>
</reference>
<accession>A0A396IJY2</accession>
<dbReference type="Gramene" id="rna27467">
    <property type="protein sequence ID" value="RHN64634.1"/>
    <property type="gene ID" value="gene27467"/>
</dbReference>
<protein>
    <submittedName>
        <fullName evidence="1">Uncharacterized protein</fullName>
    </submittedName>
</protein>
<comment type="caution">
    <text evidence="1">The sequence shown here is derived from an EMBL/GenBank/DDBJ whole genome shotgun (WGS) entry which is preliminary data.</text>
</comment>